<comment type="caution">
    <text evidence="1">The sequence shown here is derived from an EMBL/GenBank/DDBJ whole genome shotgun (WGS) entry which is preliminary data.</text>
</comment>
<keyword evidence="2" id="KW-1185">Reference proteome</keyword>
<evidence type="ECO:0000313" key="1">
    <source>
        <dbReference type="EMBL" id="KAF2464137.1"/>
    </source>
</evidence>
<protein>
    <submittedName>
        <fullName evidence="1">Uncharacterized protein</fullName>
    </submittedName>
</protein>
<sequence length="302" mass="33349">MPVGMAIEEQGERSRLQESTCDYTSVSILGCCLPSIRHCTQAPAQHARMNVQLQYLVMSHRVPGHAGTHEQPVIVPNDEPSSQGYRESCIHSACAEDAVHQLPIPCSLSIMPRSRRSSGSREALDGTTSRLFFFRTMRPASSSGFSHGPTQLAPGCYQELTSCNVWLRLVWEAHRQTTRQSKRRSLVAALTTTDVLQCMVQTRLEGASSNNSSRVLLLRGDVLFTLAIPRPVIAFPLIRIEQTDLAVKLEKPFRLEDCRSKESIVGIGGRKGKPRMTGARKWDQPSSCCSGMKSGTIREAQA</sequence>
<gene>
    <name evidence="1" type="ORF">BDR25DRAFT_361872</name>
</gene>
<dbReference type="Proteomes" id="UP000799755">
    <property type="component" value="Unassembled WGS sequence"/>
</dbReference>
<accession>A0ACB6QDD5</accession>
<reference evidence="1" key="1">
    <citation type="journal article" date="2020" name="Stud. Mycol.">
        <title>101 Dothideomycetes genomes: a test case for predicting lifestyles and emergence of pathogens.</title>
        <authorList>
            <person name="Haridas S."/>
            <person name="Albert R."/>
            <person name="Binder M."/>
            <person name="Bloem J."/>
            <person name="Labutti K."/>
            <person name="Salamov A."/>
            <person name="Andreopoulos B."/>
            <person name="Baker S."/>
            <person name="Barry K."/>
            <person name="Bills G."/>
            <person name="Bluhm B."/>
            <person name="Cannon C."/>
            <person name="Castanera R."/>
            <person name="Culley D."/>
            <person name="Daum C."/>
            <person name="Ezra D."/>
            <person name="Gonzalez J."/>
            <person name="Henrissat B."/>
            <person name="Kuo A."/>
            <person name="Liang C."/>
            <person name="Lipzen A."/>
            <person name="Lutzoni F."/>
            <person name="Magnuson J."/>
            <person name="Mondo S."/>
            <person name="Nolan M."/>
            <person name="Ohm R."/>
            <person name="Pangilinan J."/>
            <person name="Park H.-J."/>
            <person name="Ramirez L."/>
            <person name="Alfaro M."/>
            <person name="Sun H."/>
            <person name="Tritt A."/>
            <person name="Yoshinaga Y."/>
            <person name="Zwiers L.-H."/>
            <person name="Turgeon B."/>
            <person name="Goodwin S."/>
            <person name="Spatafora J."/>
            <person name="Crous P."/>
            <person name="Grigoriev I."/>
        </authorList>
    </citation>
    <scope>NUCLEOTIDE SEQUENCE</scope>
    <source>
        <strain evidence="1">ATCC 200398</strain>
    </source>
</reference>
<name>A0ACB6QDD5_9PLEO</name>
<proteinExistence type="predicted"/>
<organism evidence="1 2">
    <name type="scientific">Lindgomyces ingoldianus</name>
    <dbReference type="NCBI Taxonomy" id="673940"/>
    <lineage>
        <taxon>Eukaryota</taxon>
        <taxon>Fungi</taxon>
        <taxon>Dikarya</taxon>
        <taxon>Ascomycota</taxon>
        <taxon>Pezizomycotina</taxon>
        <taxon>Dothideomycetes</taxon>
        <taxon>Pleosporomycetidae</taxon>
        <taxon>Pleosporales</taxon>
        <taxon>Lindgomycetaceae</taxon>
        <taxon>Lindgomyces</taxon>
    </lineage>
</organism>
<evidence type="ECO:0000313" key="2">
    <source>
        <dbReference type="Proteomes" id="UP000799755"/>
    </source>
</evidence>
<dbReference type="EMBL" id="MU003539">
    <property type="protein sequence ID" value="KAF2464137.1"/>
    <property type="molecule type" value="Genomic_DNA"/>
</dbReference>